<dbReference type="SUPFAM" id="SSF75005">
    <property type="entry name" value="Arabinanase/levansucrase/invertase"/>
    <property type="match status" value="1"/>
</dbReference>
<dbReference type="InterPro" id="IPR051795">
    <property type="entry name" value="Glycosyl_Hydrlase_43"/>
</dbReference>
<evidence type="ECO:0000256" key="7">
    <source>
        <dbReference type="SAM" id="SignalP"/>
    </source>
</evidence>
<dbReference type="Proteomes" id="UP001278500">
    <property type="component" value="Unassembled WGS sequence"/>
</dbReference>
<gene>
    <name evidence="8" type="ORF">B0H65DRAFT_52083</name>
</gene>
<feature type="chain" id="PRO_5042058542" evidence="7">
    <location>
        <begin position="23"/>
        <end position="328"/>
    </location>
</feature>
<dbReference type="Gene3D" id="2.115.10.20">
    <property type="entry name" value="Glycosyl hydrolase domain, family 43"/>
    <property type="match status" value="1"/>
</dbReference>
<reference evidence="8" key="2">
    <citation type="submission" date="2023-06" db="EMBL/GenBank/DDBJ databases">
        <authorList>
            <consortium name="Lawrence Berkeley National Laboratory"/>
            <person name="Haridas S."/>
            <person name="Hensen N."/>
            <person name="Bonometti L."/>
            <person name="Westerberg I."/>
            <person name="Brannstrom I.O."/>
            <person name="Guillou S."/>
            <person name="Cros-Aarteil S."/>
            <person name="Calhoun S."/>
            <person name="Kuo A."/>
            <person name="Mondo S."/>
            <person name="Pangilinan J."/>
            <person name="Riley R."/>
            <person name="Labutti K."/>
            <person name="Andreopoulos B."/>
            <person name="Lipzen A."/>
            <person name="Chen C."/>
            <person name="Yanf M."/>
            <person name="Daum C."/>
            <person name="Ng V."/>
            <person name="Clum A."/>
            <person name="Steindorff A."/>
            <person name="Ohm R."/>
            <person name="Martin F."/>
            <person name="Silar P."/>
            <person name="Natvig D."/>
            <person name="Lalanne C."/>
            <person name="Gautier V."/>
            <person name="Ament-Velasquez S.L."/>
            <person name="Kruys A."/>
            <person name="Hutchinson M.I."/>
            <person name="Powell A.J."/>
            <person name="Barry K."/>
            <person name="Miller A.N."/>
            <person name="Grigoriev I.V."/>
            <person name="Debuchy R."/>
            <person name="Gladieux P."/>
            <person name="Thoren M.H."/>
            <person name="Johannesson H."/>
        </authorList>
    </citation>
    <scope>NUCLEOTIDE SEQUENCE</scope>
    <source>
        <strain evidence="8">CBS 560.94</strain>
    </source>
</reference>
<comment type="caution">
    <text evidence="8">The sequence shown here is derived from an EMBL/GenBank/DDBJ whole genome shotgun (WGS) entry which is preliminary data.</text>
</comment>
<evidence type="ECO:0000313" key="8">
    <source>
        <dbReference type="EMBL" id="KAK3355576.1"/>
    </source>
</evidence>
<dbReference type="InterPro" id="IPR006710">
    <property type="entry name" value="Glyco_hydro_43"/>
</dbReference>
<accession>A0AAE0JQ34</accession>
<keyword evidence="2 6" id="KW-0378">Hydrolase</keyword>
<organism evidence="8 9">
    <name type="scientific">Neurospora tetraspora</name>
    <dbReference type="NCBI Taxonomy" id="94610"/>
    <lineage>
        <taxon>Eukaryota</taxon>
        <taxon>Fungi</taxon>
        <taxon>Dikarya</taxon>
        <taxon>Ascomycota</taxon>
        <taxon>Pezizomycotina</taxon>
        <taxon>Sordariomycetes</taxon>
        <taxon>Sordariomycetidae</taxon>
        <taxon>Sordariales</taxon>
        <taxon>Sordariaceae</taxon>
        <taxon>Neurospora</taxon>
    </lineage>
</organism>
<evidence type="ECO:0000256" key="4">
    <source>
        <dbReference type="PIRSR" id="PIRSR606710-1"/>
    </source>
</evidence>
<feature type="active site" description="Proton donor" evidence="4">
    <location>
        <position position="228"/>
    </location>
</feature>
<evidence type="ECO:0000256" key="5">
    <source>
        <dbReference type="PIRSR" id="PIRSR606710-2"/>
    </source>
</evidence>
<dbReference type="PANTHER" id="PTHR42812:SF5">
    <property type="entry name" value="ENDO-ARABINASE"/>
    <property type="match status" value="1"/>
</dbReference>
<dbReference type="GeneID" id="87865889"/>
<protein>
    <submittedName>
        <fullName evidence="8">Glycosyl hydrolase</fullName>
    </submittedName>
</protein>
<feature type="active site" description="Proton acceptor" evidence="4">
    <location>
        <position position="35"/>
    </location>
</feature>
<dbReference type="CDD" id="cd08999">
    <property type="entry name" value="GH43_ABN-like"/>
    <property type="match status" value="1"/>
</dbReference>
<dbReference type="RefSeq" id="XP_062686954.1">
    <property type="nucleotide sequence ID" value="XM_062828735.1"/>
</dbReference>
<keyword evidence="3 6" id="KW-0326">Glycosidase</keyword>
<evidence type="ECO:0000256" key="3">
    <source>
        <dbReference type="ARBA" id="ARBA00023295"/>
    </source>
</evidence>
<reference evidence="8" key="1">
    <citation type="journal article" date="2023" name="Mol. Phylogenet. Evol.">
        <title>Genome-scale phylogeny and comparative genomics of the fungal order Sordariales.</title>
        <authorList>
            <person name="Hensen N."/>
            <person name="Bonometti L."/>
            <person name="Westerberg I."/>
            <person name="Brannstrom I.O."/>
            <person name="Guillou S."/>
            <person name="Cros-Aarteil S."/>
            <person name="Calhoun S."/>
            <person name="Haridas S."/>
            <person name="Kuo A."/>
            <person name="Mondo S."/>
            <person name="Pangilinan J."/>
            <person name="Riley R."/>
            <person name="LaButti K."/>
            <person name="Andreopoulos B."/>
            <person name="Lipzen A."/>
            <person name="Chen C."/>
            <person name="Yan M."/>
            <person name="Daum C."/>
            <person name="Ng V."/>
            <person name="Clum A."/>
            <person name="Steindorff A."/>
            <person name="Ohm R.A."/>
            <person name="Martin F."/>
            <person name="Silar P."/>
            <person name="Natvig D.O."/>
            <person name="Lalanne C."/>
            <person name="Gautier V."/>
            <person name="Ament-Velasquez S.L."/>
            <person name="Kruys A."/>
            <person name="Hutchinson M.I."/>
            <person name="Powell A.J."/>
            <person name="Barry K."/>
            <person name="Miller A.N."/>
            <person name="Grigoriev I.V."/>
            <person name="Debuchy R."/>
            <person name="Gladieux P."/>
            <person name="Hiltunen Thoren M."/>
            <person name="Johannesson H."/>
        </authorList>
    </citation>
    <scope>NUCLEOTIDE SEQUENCE</scope>
    <source>
        <strain evidence="8">CBS 560.94</strain>
    </source>
</reference>
<evidence type="ECO:0000256" key="2">
    <source>
        <dbReference type="ARBA" id="ARBA00022801"/>
    </source>
</evidence>
<keyword evidence="9" id="KW-1185">Reference proteome</keyword>
<evidence type="ECO:0000256" key="1">
    <source>
        <dbReference type="ARBA" id="ARBA00009865"/>
    </source>
</evidence>
<dbReference type="EMBL" id="JAUEPP010000001">
    <property type="protein sequence ID" value="KAK3355576.1"/>
    <property type="molecule type" value="Genomic_DNA"/>
</dbReference>
<comment type="similarity">
    <text evidence="1 6">Belongs to the glycosyl hydrolase 43 family.</text>
</comment>
<dbReference type="GO" id="GO:0005975">
    <property type="term" value="P:carbohydrate metabolic process"/>
    <property type="evidence" value="ECO:0007669"/>
    <property type="project" value="InterPro"/>
</dbReference>
<dbReference type="InterPro" id="IPR023296">
    <property type="entry name" value="Glyco_hydro_beta-prop_sf"/>
</dbReference>
<dbReference type="AlphaFoldDB" id="A0AAE0JQ34"/>
<dbReference type="PANTHER" id="PTHR42812">
    <property type="entry name" value="BETA-XYLOSIDASE"/>
    <property type="match status" value="1"/>
</dbReference>
<feature type="signal peptide" evidence="7">
    <location>
        <begin position="1"/>
        <end position="22"/>
    </location>
</feature>
<sequence>MQLTSLLSAIVALVMAPLAILASPAETLGNRDFPDPAITLDPRTHEWYTFATNSNGKNVQAAYSPNPHDGPWTYVEHDLLPTPGKWVNPDQYDIWAPDVHYFEATDSFVMYYSGLLADSPYHCIGIATAENITGPYEALDEPFACPDSEGGAIDASGYLDPFDGSFFVVYKVDGSSKGPGGPCGNGDPPGEPTPFRLQRVNESDGITPIGHYTEILDRDPELDGPLIEAPNLIRTWNGTFVLFYSSHCYNTPEYDIKYATADQIEGPYHRRGELMGPNTTSFGFDGPGGASSVRGGGIMVFHANCDAGRCMYVTEFGVDEDGIVTLQD</sequence>
<keyword evidence="7" id="KW-0732">Signal</keyword>
<name>A0AAE0JQ34_9PEZI</name>
<dbReference type="Pfam" id="PF04616">
    <property type="entry name" value="Glyco_hydro_43"/>
    <property type="match status" value="1"/>
</dbReference>
<evidence type="ECO:0000256" key="6">
    <source>
        <dbReference type="RuleBase" id="RU361187"/>
    </source>
</evidence>
<feature type="site" description="Important for catalytic activity, responsible for pKa modulation of the active site Glu and correct orientation of both the proton donor and substrate" evidence="5">
    <location>
        <position position="154"/>
    </location>
</feature>
<proteinExistence type="inferred from homology"/>
<evidence type="ECO:0000313" key="9">
    <source>
        <dbReference type="Proteomes" id="UP001278500"/>
    </source>
</evidence>
<dbReference type="GO" id="GO:0004553">
    <property type="term" value="F:hydrolase activity, hydrolyzing O-glycosyl compounds"/>
    <property type="evidence" value="ECO:0007669"/>
    <property type="project" value="InterPro"/>
</dbReference>